<dbReference type="RefSeq" id="XP_020059917.1">
    <property type="nucleotide sequence ID" value="XM_020203196.1"/>
</dbReference>
<gene>
    <name evidence="2" type="ORF">ASPACDRAFT_56969</name>
</gene>
<feature type="transmembrane region" description="Helical" evidence="1">
    <location>
        <begin position="158"/>
        <end position="177"/>
    </location>
</feature>
<keyword evidence="1" id="KW-0472">Membrane</keyword>
<proteinExistence type="predicted"/>
<keyword evidence="1" id="KW-0812">Transmembrane</keyword>
<protein>
    <submittedName>
        <fullName evidence="2">Uncharacterized protein</fullName>
    </submittedName>
</protein>
<keyword evidence="1" id="KW-1133">Transmembrane helix</keyword>
<evidence type="ECO:0000256" key="1">
    <source>
        <dbReference type="SAM" id="Phobius"/>
    </source>
</evidence>
<organism evidence="2 3">
    <name type="scientific">Aspergillus aculeatus (strain ATCC 16872 / CBS 172.66 / WB 5094)</name>
    <dbReference type="NCBI Taxonomy" id="690307"/>
    <lineage>
        <taxon>Eukaryota</taxon>
        <taxon>Fungi</taxon>
        <taxon>Dikarya</taxon>
        <taxon>Ascomycota</taxon>
        <taxon>Pezizomycotina</taxon>
        <taxon>Eurotiomycetes</taxon>
        <taxon>Eurotiomycetidae</taxon>
        <taxon>Eurotiales</taxon>
        <taxon>Aspergillaceae</taxon>
        <taxon>Aspergillus</taxon>
        <taxon>Aspergillus subgen. Circumdati</taxon>
    </lineage>
</organism>
<sequence length="203" mass="22667">MFDRVKAVFCRYPDNKAGATMAVLEFLAAQGVRLGPFTQATQSEGYFSKGSRRACEVYFPQPGISTTARLTGTEVNRIKGLLKNGKKSPLRTTDWGELVWKGWLEFRFKKAGKATRARRNCVCVEYEPKIARKPQQPDTVTFGLVGTVTCIHQTYHHGMLAVILCVTCGLGLLYYSVQLSLPYPPPKSNLQKFLEGCKALFGY</sequence>
<name>A0A1L9X5L6_ASPA1</name>
<dbReference type="AlphaFoldDB" id="A0A1L9X5L6"/>
<dbReference type="GeneID" id="30977010"/>
<keyword evidence="3" id="KW-1185">Reference proteome</keyword>
<evidence type="ECO:0000313" key="3">
    <source>
        <dbReference type="Proteomes" id="UP000184546"/>
    </source>
</evidence>
<dbReference type="EMBL" id="KV878971">
    <property type="protein sequence ID" value="OJK03578.1"/>
    <property type="molecule type" value="Genomic_DNA"/>
</dbReference>
<accession>A0A1L9X5L6</accession>
<reference evidence="3" key="1">
    <citation type="journal article" date="2017" name="Genome Biol.">
        <title>Comparative genomics reveals high biological diversity and specific adaptations in the industrially and medically important fungal genus Aspergillus.</title>
        <authorList>
            <person name="de Vries R.P."/>
            <person name="Riley R."/>
            <person name="Wiebenga A."/>
            <person name="Aguilar-Osorio G."/>
            <person name="Amillis S."/>
            <person name="Uchima C.A."/>
            <person name="Anderluh G."/>
            <person name="Asadollahi M."/>
            <person name="Askin M."/>
            <person name="Barry K."/>
            <person name="Battaglia E."/>
            <person name="Bayram O."/>
            <person name="Benocci T."/>
            <person name="Braus-Stromeyer S.A."/>
            <person name="Caldana C."/>
            <person name="Canovas D."/>
            <person name="Cerqueira G.C."/>
            <person name="Chen F."/>
            <person name="Chen W."/>
            <person name="Choi C."/>
            <person name="Clum A."/>
            <person name="Dos Santos R.A."/>
            <person name="Damasio A.R."/>
            <person name="Diallinas G."/>
            <person name="Emri T."/>
            <person name="Fekete E."/>
            <person name="Flipphi M."/>
            <person name="Freyberg S."/>
            <person name="Gallo A."/>
            <person name="Gournas C."/>
            <person name="Habgood R."/>
            <person name="Hainaut M."/>
            <person name="Harispe M.L."/>
            <person name="Henrissat B."/>
            <person name="Hilden K.S."/>
            <person name="Hope R."/>
            <person name="Hossain A."/>
            <person name="Karabika E."/>
            <person name="Karaffa L."/>
            <person name="Karanyi Z."/>
            <person name="Krasevec N."/>
            <person name="Kuo A."/>
            <person name="Kusch H."/>
            <person name="LaButti K."/>
            <person name="Lagendijk E.L."/>
            <person name="Lapidus A."/>
            <person name="Levasseur A."/>
            <person name="Lindquist E."/>
            <person name="Lipzen A."/>
            <person name="Logrieco A.F."/>
            <person name="MacCabe A."/>
            <person name="Maekelae M.R."/>
            <person name="Malavazi I."/>
            <person name="Melin P."/>
            <person name="Meyer V."/>
            <person name="Mielnichuk N."/>
            <person name="Miskei M."/>
            <person name="Molnar A.P."/>
            <person name="Mule G."/>
            <person name="Ngan C.Y."/>
            <person name="Orejas M."/>
            <person name="Orosz E."/>
            <person name="Ouedraogo J.P."/>
            <person name="Overkamp K.M."/>
            <person name="Park H.-S."/>
            <person name="Perrone G."/>
            <person name="Piumi F."/>
            <person name="Punt P.J."/>
            <person name="Ram A.F."/>
            <person name="Ramon A."/>
            <person name="Rauscher S."/>
            <person name="Record E."/>
            <person name="Riano-Pachon D.M."/>
            <person name="Robert V."/>
            <person name="Roehrig J."/>
            <person name="Ruller R."/>
            <person name="Salamov A."/>
            <person name="Salih N.S."/>
            <person name="Samson R.A."/>
            <person name="Sandor E."/>
            <person name="Sanguinetti M."/>
            <person name="Schuetze T."/>
            <person name="Sepcic K."/>
            <person name="Shelest E."/>
            <person name="Sherlock G."/>
            <person name="Sophianopoulou V."/>
            <person name="Squina F.M."/>
            <person name="Sun H."/>
            <person name="Susca A."/>
            <person name="Todd R.B."/>
            <person name="Tsang A."/>
            <person name="Unkles S.E."/>
            <person name="van de Wiele N."/>
            <person name="van Rossen-Uffink D."/>
            <person name="Oliveira J.V."/>
            <person name="Vesth T.C."/>
            <person name="Visser J."/>
            <person name="Yu J.-H."/>
            <person name="Zhou M."/>
            <person name="Andersen M.R."/>
            <person name="Archer D.B."/>
            <person name="Baker S.E."/>
            <person name="Benoit I."/>
            <person name="Brakhage A.A."/>
            <person name="Braus G.H."/>
            <person name="Fischer R."/>
            <person name="Frisvad J.C."/>
            <person name="Goldman G.H."/>
            <person name="Houbraken J."/>
            <person name="Oakley B."/>
            <person name="Pocsi I."/>
            <person name="Scazzocchio C."/>
            <person name="Seiboth B."/>
            <person name="vanKuyk P.A."/>
            <person name="Wortman J."/>
            <person name="Dyer P.S."/>
            <person name="Grigoriev I.V."/>
        </authorList>
    </citation>
    <scope>NUCLEOTIDE SEQUENCE [LARGE SCALE GENOMIC DNA]</scope>
    <source>
        <strain evidence="3">ATCC 16872 / CBS 172.66 / WB 5094</strain>
    </source>
</reference>
<evidence type="ECO:0000313" key="2">
    <source>
        <dbReference type="EMBL" id="OJK03578.1"/>
    </source>
</evidence>
<dbReference type="VEuPathDB" id="FungiDB:ASPACDRAFT_56969"/>
<dbReference type="OrthoDB" id="4504092at2759"/>
<dbReference type="Proteomes" id="UP000184546">
    <property type="component" value="Unassembled WGS sequence"/>
</dbReference>
<dbReference type="OMA" id="IMAVFEF"/>